<dbReference type="EMBL" id="CM007385">
    <property type="protein sequence ID" value="ONK68867.1"/>
    <property type="molecule type" value="Genomic_DNA"/>
</dbReference>
<name>A0A5P1EUN5_ASPOF</name>
<proteinExistence type="predicted"/>
<protein>
    <submittedName>
        <fullName evidence="1">Uncharacterized protein</fullName>
    </submittedName>
</protein>
<organism evidence="1 2">
    <name type="scientific">Asparagus officinalis</name>
    <name type="common">Garden asparagus</name>
    <dbReference type="NCBI Taxonomy" id="4686"/>
    <lineage>
        <taxon>Eukaryota</taxon>
        <taxon>Viridiplantae</taxon>
        <taxon>Streptophyta</taxon>
        <taxon>Embryophyta</taxon>
        <taxon>Tracheophyta</taxon>
        <taxon>Spermatophyta</taxon>
        <taxon>Magnoliopsida</taxon>
        <taxon>Liliopsida</taxon>
        <taxon>Asparagales</taxon>
        <taxon>Asparagaceae</taxon>
        <taxon>Asparagoideae</taxon>
        <taxon>Asparagus</taxon>
    </lineage>
</organism>
<accession>A0A5P1EUN5</accession>
<evidence type="ECO:0000313" key="2">
    <source>
        <dbReference type="Proteomes" id="UP000243459"/>
    </source>
</evidence>
<reference evidence="2" key="1">
    <citation type="journal article" date="2017" name="Nat. Commun.">
        <title>The asparagus genome sheds light on the origin and evolution of a young Y chromosome.</title>
        <authorList>
            <person name="Harkess A."/>
            <person name="Zhou J."/>
            <person name="Xu C."/>
            <person name="Bowers J.E."/>
            <person name="Van der Hulst R."/>
            <person name="Ayyampalayam S."/>
            <person name="Mercati F."/>
            <person name="Riccardi P."/>
            <person name="McKain M.R."/>
            <person name="Kakrana A."/>
            <person name="Tang H."/>
            <person name="Ray J."/>
            <person name="Groenendijk J."/>
            <person name="Arikit S."/>
            <person name="Mathioni S.M."/>
            <person name="Nakano M."/>
            <person name="Shan H."/>
            <person name="Telgmann-Rauber A."/>
            <person name="Kanno A."/>
            <person name="Yue Z."/>
            <person name="Chen H."/>
            <person name="Li W."/>
            <person name="Chen Y."/>
            <person name="Xu X."/>
            <person name="Zhang Y."/>
            <person name="Luo S."/>
            <person name="Chen H."/>
            <person name="Gao J."/>
            <person name="Mao Z."/>
            <person name="Pires J.C."/>
            <person name="Luo M."/>
            <person name="Kudrna D."/>
            <person name="Wing R.A."/>
            <person name="Meyers B.C."/>
            <person name="Yi K."/>
            <person name="Kong H."/>
            <person name="Lavrijsen P."/>
            <person name="Sunseri F."/>
            <person name="Falavigna A."/>
            <person name="Ye Y."/>
            <person name="Leebens-Mack J.H."/>
            <person name="Chen G."/>
        </authorList>
    </citation>
    <scope>NUCLEOTIDE SEQUENCE [LARGE SCALE GENOMIC DNA]</scope>
    <source>
        <strain evidence="2">cv. DH0086</strain>
    </source>
</reference>
<gene>
    <name evidence="1" type="ORF">A4U43_C05F16870</name>
</gene>
<evidence type="ECO:0000313" key="1">
    <source>
        <dbReference type="EMBL" id="ONK68867.1"/>
    </source>
</evidence>
<sequence length="101" mass="11538">MDKEFTILTIFVSISVDAERKRKEKKTNQLNTWKMMRGGTSNVLADGIEQQPVRGWFPRVHIAHCLCEETMPSLPSPECVDPIMDHEPHREVTVPVHVSLS</sequence>
<keyword evidence="2" id="KW-1185">Reference proteome</keyword>
<dbReference type="Gramene" id="ONK68867">
    <property type="protein sequence ID" value="ONK68867"/>
    <property type="gene ID" value="A4U43_C05F16870"/>
</dbReference>
<dbReference type="AlphaFoldDB" id="A0A5P1EUN5"/>
<dbReference type="Proteomes" id="UP000243459">
    <property type="component" value="Chromosome 5"/>
</dbReference>